<dbReference type="InterPro" id="IPR001478">
    <property type="entry name" value="PDZ"/>
</dbReference>
<dbReference type="AlphaFoldDB" id="A0A6M0H144"/>
<dbReference type="SUPFAM" id="SSF50494">
    <property type="entry name" value="Trypsin-like serine proteases"/>
    <property type="match status" value="1"/>
</dbReference>
<feature type="domain" description="Peptidase S55" evidence="2">
    <location>
        <begin position="163"/>
        <end position="395"/>
    </location>
</feature>
<dbReference type="InterPro" id="IPR041489">
    <property type="entry name" value="PDZ_6"/>
</dbReference>
<dbReference type="InterPro" id="IPR009003">
    <property type="entry name" value="Peptidase_S1_PA"/>
</dbReference>
<dbReference type="InterPro" id="IPR014219">
    <property type="entry name" value="SpoIVB"/>
</dbReference>
<dbReference type="Gene3D" id="2.30.42.10">
    <property type="match status" value="1"/>
</dbReference>
<evidence type="ECO:0000313" key="4">
    <source>
        <dbReference type="Proteomes" id="UP000481872"/>
    </source>
</evidence>
<dbReference type="SUPFAM" id="SSF50156">
    <property type="entry name" value="PDZ domain-like"/>
    <property type="match status" value="1"/>
</dbReference>
<dbReference type="GO" id="GO:0016787">
    <property type="term" value="F:hydrolase activity"/>
    <property type="evidence" value="ECO:0007669"/>
    <property type="project" value="UniProtKB-KW"/>
</dbReference>
<dbReference type="NCBIfam" id="TIGR02860">
    <property type="entry name" value="spore_IV_B"/>
    <property type="match status" value="1"/>
</dbReference>
<comment type="caution">
    <text evidence="3">The sequence shown here is derived from an EMBL/GenBank/DDBJ whole genome shotgun (WGS) entry which is preliminary data.</text>
</comment>
<dbReference type="EC" id="3.4.21.116" evidence="3"/>
<evidence type="ECO:0000259" key="1">
    <source>
        <dbReference type="PROSITE" id="PS50106"/>
    </source>
</evidence>
<accession>A0A6M0H144</accession>
<dbReference type="RefSeq" id="WP_199868899.1">
    <property type="nucleotide sequence ID" value="NZ_JAAGPU010000001.1"/>
</dbReference>
<dbReference type="Proteomes" id="UP000481872">
    <property type="component" value="Unassembled WGS sequence"/>
</dbReference>
<sequence>MKKNRNNILSLFISSIIFFTIIFSSGNLGKNIELAFKLNKDNSYSYNEGILKTENLDVSVSNINKDSIQLNKSLYAKASEVKLYPGGQPLGIKLNTKGALVIALSDIQTNNGLISPGAKAGIEIGDSILKINNEEINSSEDVATFVNRCNGEEILITIKREKSTMDVKLKPVKCLDDDKYKIGLWVRDSTAGVGTLTFYDEKSKRFGALGHPITDVDTGNIMSISNGEIISSNIVSVRKGERGNPGELRGIFTDENSSLGNIEYNTECGIFGKGNNSLLNGVYNNPLPIASRDEIKLGKAQILTTIEGNEPKFYDIEIEKLLPQNEPGSKSMVIKITDEEFLSKVGGIVQGMSGSPIIQNGKIIGAVTHVLINKPDTGYGIYIDWMLKDSDILSK</sequence>
<reference evidence="3 4" key="1">
    <citation type="submission" date="2020-02" db="EMBL/GenBank/DDBJ databases">
        <title>Genome assembly of a novel Clostridium senegalense strain.</title>
        <authorList>
            <person name="Gupta T.B."/>
            <person name="Jauregui R."/>
            <person name="Maclean P."/>
            <person name="Nawarathana A."/>
            <person name="Brightwell G."/>
        </authorList>
    </citation>
    <scope>NUCLEOTIDE SEQUENCE [LARGE SCALE GENOMIC DNA]</scope>
    <source>
        <strain evidence="3 4">AGRFS4</strain>
    </source>
</reference>
<dbReference type="InterPro" id="IPR036034">
    <property type="entry name" value="PDZ_sf"/>
</dbReference>
<dbReference type="SMART" id="SM00228">
    <property type="entry name" value="PDZ"/>
    <property type="match status" value="1"/>
</dbReference>
<proteinExistence type="predicted"/>
<dbReference type="EMBL" id="JAAGPU010000001">
    <property type="protein sequence ID" value="NEU03591.1"/>
    <property type="molecule type" value="Genomic_DNA"/>
</dbReference>
<dbReference type="Pfam" id="PF05580">
    <property type="entry name" value="Peptidase_S55"/>
    <property type="match status" value="1"/>
</dbReference>
<dbReference type="PROSITE" id="PS50106">
    <property type="entry name" value="PDZ"/>
    <property type="match status" value="1"/>
</dbReference>
<organism evidence="3 4">
    <name type="scientific">Clostridium senegalense</name>
    <dbReference type="NCBI Taxonomy" id="1465809"/>
    <lineage>
        <taxon>Bacteria</taxon>
        <taxon>Bacillati</taxon>
        <taxon>Bacillota</taxon>
        <taxon>Clostridia</taxon>
        <taxon>Eubacteriales</taxon>
        <taxon>Clostridiaceae</taxon>
        <taxon>Clostridium</taxon>
    </lineage>
</organism>
<keyword evidence="3" id="KW-0378">Hydrolase</keyword>
<dbReference type="Pfam" id="PF17820">
    <property type="entry name" value="PDZ_6"/>
    <property type="match status" value="1"/>
</dbReference>
<dbReference type="InterPro" id="IPR008763">
    <property type="entry name" value="Peptidase_S55"/>
</dbReference>
<evidence type="ECO:0000313" key="3">
    <source>
        <dbReference type="EMBL" id="NEU03591.1"/>
    </source>
</evidence>
<protein>
    <submittedName>
        <fullName evidence="3">SpoIVB peptidase</fullName>
        <ecNumber evidence="3">3.4.21.116</ecNumber>
    </submittedName>
</protein>
<keyword evidence="4" id="KW-1185">Reference proteome</keyword>
<name>A0A6M0H144_9CLOT</name>
<dbReference type="PROSITE" id="PS51494">
    <property type="entry name" value="SPOIVB"/>
    <property type="match status" value="1"/>
</dbReference>
<gene>
    <name evidence="3" type="primary">spoIVB</name>
    <name evidence="3" type="ORF">G3M99_01715</name>
</gene>
<feature type="domain" description="PDZ" evidence="1">
    <location>
        <begin position="80"/>
        <end position="162"/>
    </location>
</feature>
<evidence type="ECO:0000259" key="2">
    <source>
        <dbReference type="PROSITE" id="PS51494"/>
    </source>
</evidence>